<dbReference type="STRING" id="1193518.BN13_1250006"/>
<sequence length="58" mass="5819">MGTEAVTRAPAAPRATEPSGAFAMITTMSPDVPPISATAAHPFWNEPMLPPTSPGAGG</sequence>
<gene>
    <name evidence="2" type="ORF">BN13_1250006</name>
</gene>
<proteinExistence type="predicted"/>
<keyword evidence="3" id="KW-1185">Reference proteome</keyword>
<dbReference type="EMBL" id="CAJC01000030">
    <property type="protein sequence ID" value="CCI51815.1"/>
    <property type="molecule type" value="Genomic_DNA"/>
</dbReference>
<name>A0A077M7L7_9MICO</name>
<comment type="caution">
    <text evidence="2">The sequence shown here is derived from an EMBL/GenBank/DDBJ whole genome shotgun (WGS) entry which is preliminary data.</text>
</comment>
<evidence type="ECO:0000313" key="3">
    <source>
        <dbReference type="Proteomes" id="UP000035720"/>
    </source>
</evidence>
<feature type="region of interest" description="Disordered" evidence="1">
    <location>
        <begin position="1"/>
        <end position="20"/>
    </location>
</feature>
<feature type="region of interest" description="Disordered" evidence="1">
    <location>
        <begin position="37"/>
        <end position="58"/>
    </location>
</feature>
<reference evidence="2 3" key="1">
    <citation type="journal article" date="2013" name="ISME J.">
        <title>A metabolic model for members of the genus Tetrasphaera involved in enhanced biological phosphorus removal.</title>
        <authorList>
            <person name="Kristiansen R."/>
            <person name="Nguyen H.T.T."/>
            <person name="Saunders A.M."/>
            <person name="Nielsen J.L."/>
            <person name="Wimmer R."/>
            <person name="Le V.Q."/>
            <person name="McIlroy S.J."/>
            <person name="Petrovski S."/>
            <person name="Seviour R.J."/>
            <person name="Calteau A."/>
            <person name="Nielsen K.L."/>
            <person name="Nielsen P.H."/>
        </authorList>
    </citation>
    <scope>NUCLEOTIDE SEQUENCE [LARGE SCALE GENOMIC DNA]</scope>
    <source>
        <strain evidence="2 3">Ben 74</strain>
    </source>
</reference>
<dbReference type="Proteomes" id="UP000035720">
    <property type="component" value="Unassembled WGS sequence"/>
</dbReference>
<feature type="compositionally biased region" description="Pro residues" evidence="1">
    <location>
        <begin position="48"/>
        <end position="58"/>
    </location>
</feature>
<evidence type="ECO:0000313" key="2">
    <source>
        <dbReference type="EMBL" id="CCI51815.1"/>
    </source>
</evidence>
<organism evidence="2 3">
    <name type="scientific">Nostocoides jenkinsii Ben 74</name>
    <dbReference type="NCBI Taxonomy" id="1193518"/>
    <lineage>
        <taxon>Bacteria</taxon>
        <taxon>Bacillati</taxon>
        <taxon>Actinomycetota</taxon>
        <taxon>Actinomycetes</taxon>
        <taxon>Micrococcales</taxon>
        <taxon>Intrasporangiaceae</taxon>
        <taxon>Nostocoides</taxon>
    </lineage>
</organism>
<protein>
    <submittedName>
        <fullName evidence="2">Uncharacterized protein</fullName>
    </submittedName>
</protein>
<feature type="compositionally biased region" description="Low complexity" evidence="1">
    <location>
        <begin position="1"/>
        <end position="18"/>
    </location>
</feature>
<dbReference type="AlphaFoldDB" id="A0A077M7L7"/>
<accession>A0A077M7L7</accession>
<evidence type="ECO:0000256" key="1">
    <source>
        <dbReference type="SAM" id="MobiDB-lite"/>
    </source>
</evidence>